<dbReference type="PANTHER" id="PTHR34700">
    <property type="entry name" value="POTASSIUM BINDING PROTEIN KBP"/>
    <property type="match status" value="1"/>
</dbReference>
<keyword evidence="2" id="KW-1133">Transmembrane helix</keyword>
<dbReference type="Proteomes" id="UP000282125">
    <property type="component" value="Unassembled WGS sequence"/>
</dbReference>
<comment type="caution">
    <text evidence="4">The sequence shown here is derived from an EMBL/GenBank/DDBJ whole genome shotgun (WGS) entry which is preliminary data.</text>
</comment>
<feature type="transmembrane region" description="Helical" evidence="2">
    <location>
        <begin position="12"/>
        <end position="31"/>
    </location>
</feature>
<reference evidence="4 5" key="1">
    <citation type="submission" date="2018-11" db="EMBL/GenBank/DDBJ databases">
        <title>Gemmobacter sp. nov., YIM 102744-1 draft genome.</title>
        <authorList>
            <person name="Li G."/>
            <person name="Jiang Y."/>
        </authorList>
    </citation>
    <scope>NUCLEOTIDE SEQUENCE [LARGE SCALE GENOMIC DNA]</scope>
    <source>
        <strain evidence="4 5">YIM 102744-1</strain>
    </source>
</reference>
<dbReference type="InterPro" id="IPR013783">
    <property type="entry name" value="Ig-like_fold"/>
</dbReference>
<dbReference type="CDD" id="cd00118">
    <property type="entry name" value="LysM"/>
    <property type="match status" value="1"/>
</dbReference>
<evidence type="ECO:0000256" key="1">
    <source>
        <dbReference type="SAM" id="MobiDB-lite"/>
    </source>
</evidence>
<keyword evidence="2" id="KW-0812">Transmembrane</keyword>
<dbReference type="InterPro" id="IPR036779">
    <property type="entry name" value="LysM_dom_sf"/>
</dbReference>
<evidence type="ECO:0000313" key="5">
    <source>
        <dbReference type="Proteomes" id="UP000282125"/>
    </source>
</evidence>
<evidence type="ECO:0000259" key="3">
    <source>
        <dbReference type="PROSITE" id="PS51782"/>
    </source>
</evidence>
<keyword evidence="5" id="KW-1185">Reference proteome</keyword>
<dbReference type="SMART" id="SM00257">
    <property type="entry name" value="LysM"/>
    <property type="match status" value="1"/>
</dbReference>
<feature type="compositionally biased region" description="Low complexity" evidence="1">
    <location>
        <begin position="81"/>
        <end position="94"/>
    </location>
</feature>
<dbReference type="Gene3D" id="3.10.350.10">
    <property type="entry name" value="LysM domain"/>
    <property type="match status" value="1"/>
</dbReference>
<feature type="compositionally biased region" description="Low complexity" evidence="1">
    <location>
        <begin position="199"/>
        <end position="236"/>
    </location>
</feature>
<feature type="domain" description="LysM" evidence="3">
    <location>
        <begin position="360"/>
        <end position="409"/>
    </location>
</feature>
<feature type="region of interest" description="Disordered" evidence="1">
    <location>
        <begin position="66"/>
        <end position="94"/>
    </location>
</feature>
<evidence type="ECO:0000313" key="4">
    <source>
        <dbReference type="EMBL" id="RRH76891.1"/>
    </source>
</evidence>
<accession>A0A3P3DRV7</accession>
<keyword evidence="2" id="KW-0472">Membrane</keyword>
<dbReference type="InterPro" id="IPR018392">
    <property type="entry name" value="LysM"/>
</dbReference>
<sequence>MGPQGEMMGQKVAPFVWVAGGVAAALAALFFTTRGSPPETPVAAESRQALLPQGPAASVAVAPAPGAEVKPAAEPAPPAEQLPTAAVAPPEQEAAEPAPLAAPQIDTFSHGRDGSAVLAGRAPGSTRVDLLLGEDVLATAAPDQQGRFALLFDLAPSAQARSLILRAEAQDGRASLSAELLVAPAPAEALLAAAPGGAIPPAENAPPEGSSAVQTAAGAEPAVPAVPAQTAAQEAPAGPPTAPTSLLVSDSGIAVLRGPLAEGLSIDAIAYGAAGTVEVSGHSQPETGVRIYLDNEKHLDVKTDARGAWSADLPEVPPGLYTLRADQTAADGRVMARAETPFLRENPDSLPKAAVEERSGVITVQPGFTLWGIARESFGDGLHYVKVFEANRDQIRNPDLIYPGQIFSLPQN</sequence>
<dbReference type="PROSITE" id="PS51782">
    <property type="entry name" value="LYSM"/>
    <property type="match status" value="1"/>
</dbReference>
<name>A0A3P3DRV7_9RHOB</name>
<gene>
    <name evidence="4" type="ORF">EG244_04590</name>
</gene>
<dbReference type="PANTHER" id="PTHR34700:SF4">
    <property type="entry name" value="PHAGE-LIKE ELEMENT PBSX PROTEIN XKDP"/>
    <property type="match status" value="1"/>
</dbReference>
<feature type="region of interest" description="Disordered" evidence="1">
    <location>
        <begin position="199"/>
        <end position="244"/>
    </location>
</feature>
<dbReference type="Gene3D" id="2.60.40.10">
    <property type="entry name" value="Immunoglobulins"/>
    <property type="match status" value="1"/>
</dbReference>
<dbReference type="InterPro" id="IPR052196">
    <property type="entry name" value="Bact_Kbp"/>
</dbReference>
<dbReference type="AlphaFoldDB" id="A0A3P3DRV7"/>
<proteinExistence type="predicted"/>
<dbReference type="Pfam" id="PF01476">
    <property type="entry name" value="LysM"/>
    <property type="match status" value="1"/>
</dbReference>
<dbReference type="EMBL" id="RRAZ01000005">
    <property type="protein sequence ID" value="RRH76891.1"/>
    <property type="molecule type" value="Genomic_DNA"/>
</dbReference>
<evidence type="ECO:0000256" key="2">
    <source>
        <dbReference type="SAM" id="Phobius"/>
    </source>
</evidence>
<organism evidence="4 5">
    <name type="scientific">Falsigemmobacter faecalis</name>
    <dbReference type="NCBI Taxonomy" id="2488730"/>
    <lineage>
        <taxon>Bacteria</taxon>
        <taxon>Pseudomonadati</taxon>
        <taxon>Pseudomonadota</taxon>
        <taxon>Alphaproteobacteria</taxon>
        <taxon>Rhodobacterales</taxon>
        <taxon>Paracoccaceae</taxon>
        <taxon>Falsigemmobacter</taxon>
    </lineage>
</organism>
<protein>
    <submittedName>
        <fullName evidence="4">LysM peptidoglycan-binding domain-containing protein</fullName>
    </submittedName>
</protein>